<feature type="domain" description="NHR" evidence="2">
    <location>
        <begin position="57"/>
        <end position="227"/>
    </location>
</feature>
<dbReference type="CDD" id="cd12887">
    <property type="entry name" value="SPRY_NHR_like"/>
    <property type="match status" value="2"/>
</dbReference>
<dbReference type="PROSITE" id="PS51065">
    <property type="entry name" value="NHR"/>
    <property type="match status" value="3"/>
</dbReference>
<sequence length="851" mass="91410">MINLSSCSTDVYAVIDLYGQCAQVSIINYQHGQENSVASSHPMASSHLSLPLITEITHRFSTCFGKNILLRDENTAATRIRSFNNGLLFSATPLEPEELFEVQIKEVASQWSGSLQIGVVSFTSSNSNEPLLPSNLPATISELNAETWYIQGSEVKHNGSTLHFNFCPDLDWVAPGDRVGLKCCADNSLRFFLNSEDLGVAATNINKPIYAVIDLYGSTESVSITSSVRPHHTHHPHHMLPHQLGVHNGIVRQHPVPGALQGIHQQGGPVSHSSFPFASVSPSTLPSGRDDDEDEEEEAVAVPPDPSSIPGPAPPPGIDDLSPATTASTASSLRINEDPCSPMGNGLNGLGLSSSKPAVLPLEFHEKHGRNIQLVEGKRSARRIASYNQGVLVSGRPLPRGHIFQVRIDKLNQRWTSSLLCGITCLSPDRIKFPLTALGFKRNSWIICEDSVFQNGCKVKGRYGPNLDSLEVGHKLGLMVDAEGKLHLYVDGVDQGIAVTILSPEGEEAPLARSEGETAEAEGKDHLVIESEFPREKADLEREEKEKNGDKCAAGSSSSAVGTSSVGLTTTLTSFSPIPSTVVQHCDYKSACYRFKALLGLPDAYFAPDRRKGTCHCESCYRALCEVVNGPSISKVDPLADHSLPVGWCEFPLHLPTRLSLPSSIPVAPQSSNTAPSSSVPTISSSSLSPYTSTTSSAGDNSSATAPIEKWHVAYHGTRAGAVRQILDHGELLLPGELGLEGSLVRKMKSKEEDSDGSQLVFSPSIKYAGLSAFASKYEFLDPKTKQLSQGQVVLRILVQPGSYKVGPPSVKISGLFDPKLEHDSIEWVTKERGAAIPSALLVCLSPTPGA</sequence>
<feature type="compositionally biased region" description="Low complexity" evidence="1">
    <location>
        <begin position="674"/>
        <end position="697"/>
    </location>
</feature>
<reference evidence="3" key="1">
    <citation type="submission" date="2013-04" db="EMBL/GenBank/DDBJ databases">
        <authorList>
            <person name="Qu J."/>
            <person name="Murali S.C."/>
            <person name="Bandaranaike D."/>
            <person name="Bellair M."/>
            <person name="Blankenburg K."/>
            <person name="Chao H."/>
            <person name="Dinh H."/>
            <person name="Doddapaneni H."/>
            <person name="Downs B."/>
            <person name="Dugan-Rocha S."/>
            <person name="Elkadiri S."/>
            <person name="Gnanaolivu R.D."/>
            <person name="Hernandez B."/>
            <person name="Javaid M."/>
            <person name="Jayaseelan J.C."/>
            <person name="Lee S."/>
            <person name="Li M."/>
            <person name="Ming W."/>
            <person name="Munidasa M."/>
            <person name="Muniz J."/>
            <person name="Nguyen L."/>
            <person name="Ongeri F."/>
            <person name="Osuji N."/>
            <person name="Pu L.-L."/>
            <person name="Puazo M."/>
            <person name="Qu C."/>
            <person name="Quiroz J."/>
            <person name="Raj R."/>
            <person name="Weissenberger G."/>
            <person name="Xin Y."/>
            <person name="Zou X."/>
            <person name="Han Y."/>
            <person name="Richards S."/>
            <person name="Worley K."/>
            <person name="Muzny D."/>
            <person name="Gibbs R."/>
        </authorList>
    </citation>
    <scope>NUCLEOTIDE SEQUENCE</scope>
    <source>
        <strain evidence="3">Sampled in the wild</strain>
    </source>
</reference>
<keyword evidence="4" id="KW-1185">Reference proteome</keyword>
<dbReference type="Proteomes" id="UP000792457">
    <property type="component" value="Unassembled WGS sequence"/>
</dbReference>
<feature type="compositionally biased region" description="Basic and acidic residues" evidence="1">
    <location>
        <begin position="534"/>
        <end position="550"/>
    </location>
</feature>
<dbReference type="Pfam" id="PF07177">
    <property type="entry name" value="Neuralized"/>
    <property type="match status" value="2"/>
</dbReference>
<feature type="compositionally biased region" description="Low complexity" evidence="1">
    <location>
        <begin position="553"/>
        <end position="564"/>
    </location>
</feature>
<feature type="domain" description="NHR" evidence="2">
    <location>
        <begin position="1"/>
        <end position="29"/>
    </location>
</feature>
<dbReference type="FunFam" id="2.60.120.920:FF:000001">
    <property type="entry name" value="neuralized-like protein 4 isoform X1"/>
    <property type="match status" value="2"/>
</dbReference>
<dbReference type="GO" id="GO:0061630">
    <property type="term" value="F:ubiquitin protein ligase activity"/>
    <property type="evidence" value="ECO:0007669"/>
    <property type="project" value="TreeGrafter"/>
</dbReference>
<dbReference type="SMART" id="SM00588">
    <property type="entry name" value="NEUZ"/>
    <property type="match status" value="2"/>
</dbReference>
<feature type="compositionally biased region" description="Pro residues" evidence="1">
    <location>
        <begin position="303"/>
        <end position="317"/>
    </location>
</feature>
<dbReference type="PANTHER" id="PTHR12429:SF8">
    <property type="entry name" value="NEURALIZED-LIKE PROTEIN 2"/>
    <property type="match status" value="1"/>
</dbReference>
<dbReference type="EMBL" id="KZ308477">
    <property type="protein sequence ID" value="KAG8230350.1"/>
    <property type="molecule type" value="Genomic_DNA"/>
</dbReference>
<dbReference type="OrthoDB" id="49113at2759"/>
<feature type="region of interest" description="Disordered" evidence="1">
    <location>
        <begin position="259"/>
        <end position="339"/>
    </location>
</feature>
<evidence type="ECO:0000259" key="2">
    <source>
        <dbReference type="PROSITE" id="PS51065"/>
    </source>
</evidence>
<comment type="caution">
    <text evidence="3">The sequence shown here is derived from an EMBL/GenBank/DDBJ whole genome shotgun (WGS) entry which is preliminary data.</text>
</comment>
<organism evidence="3 4">
    <name type="scientific">Ladona fulva</name>
    <name type="common">Scarce chaser dragonfly</name>
    <name type="synonym">Libellula fulva</name>
    <dbReference type="NCBI Taxonomy" id="123851"/>
    <lineage>
        <taxon>Eukaryota</taxon>
        <taxon>Metazoa</taxon>
        <taxon>Ecdysozoa</taxon>
        <taxon>Arthropoda</taxon>
        <taxon>Hexapoda</taxon>
        <taxon>Insecta</taxon>
        <taxon>Pterygota</taxon>
        <taxon>Palaeoptera</taxon>
        <taxon>Odonata</taxon>
        <taxon>Epiprocta</taxon>
        <taxon>Anisoptera</taxon>
        <taxon>Libelluloidea</taxon>
        <taxon>Libellulidae</taxon>
        <taxon>Ladona</taxon>
    </lineage>
</organism>
<evidence type="ECO:0000313" key="4">
    <source>
        <dbReference type="Proteomes" id="UP000792457"/>
    </source>
</evidence>
<dbReference type="InterPro" id="IPR037962">
    <property type="entry name" value="Neuralized"/>
</dbReference>
<name>A0A8K0K8I8_LADFU</name>
<dbReference type="Gene3D" id="2.60.120.920">
    <property type="match status" value="2"/>
</dbReference>
<reference evidence="3" key="2">
    <citation type="submission" date="2017-10" db="EMBL/GenBank/DDBJ databases">
        <title>Ladona fulva Genome sequencing and assembly.</title>
        <authorList>
            <person name="Murali S."/>
            <person name="Richards S."/>
            <person name="Bandaranaike D."/>
            <person name="Bellair M."/>
            <person name="Blankenburg K."/>
            <person name="Chao H."/>
            <person name="Dinh H."/>
            <person name="Doddapaneni H."/>
            <person name="Dugan-Rocha S."/>
            <person name="Elkadiri S."/>
            <person name="Gnanaolivu R."/>
            <person name="Hernandez B."/>
            <person name="Skinner E."/>
            <person name="Javaid M."/>
            <person name="Lee S."/>
            <person name="Li M."/>
            <person name="Ming W."/>
            <person name="Munidasa M."/>
            <person name="Muniz J."/>
            <person name="Nguyen L."/>
            <person name="Hughes D."/>
            <person name="Osuji N."/>
            <person name="Pu L.-L."/>
            <person name="Puazo M."/>
            <person name="Qu C."/>
            <person name="Quiroz J."/>
            <person name="Raj R."/>
            <person name="Weissenberger G."/>
            <person name="Xin Y."/>
            <person name="Zou X."/>
            <person name="Han Y."/>
            <person name="Worley K."/>
            <person name="Muzny D."/>
            <person name="Gibbs R."/>
        </authorList>
    </citation>
    <scope>NUCLEOTIDE SEQUENCE</scope>
    <source>
        <strain evidence="3">Sampled in the wild</strain>
    </source>
</reference>
<evidence type="ECO:0000313" key="3">
    <source>
        <dbReference type="EMBL" id="KAG8230350.1"/>
    </source>
</evidence>
<feature type="region of interest" description="Disordered" evidence="1">
    <location>
        <begin position="665"/>
        <end position="703"/>
    </location>
</feature>
<evidence type="ECO:0000256" key="1">
    <source>
        <dbReference type="SAM" id="MobiDB-lite"/>
    </source>
</evidence>
<feature type="compositionally biased region" description="Polar residues" evidence="1">
    <location>
        <begin position="271"/>
        <end position="286"/>
    </location>
</feature>
<dbReference type="AlphaFoldDB" id="A0A8K0K8I8"/>
<gene>
    <name evidence="3" type="ORF">J437_LFUL000621</name>
</gene>
<proteinExistence type="predicted"/>
<feature type="compositionally biased region" description="Acidic residues" evidence="1">
    <location>
        <begin position="290"/>
        <end position="299"/>
    </location>
</feature>
<dbReference type="InterPro" id="IPR043136">
    <property type="entry name" value="B30.2/SPRY_sf"/>
</dbReference>
<dbReference type="PANTHER" id="PTHR12429">
    <property type="entry name" value="NEURALIZED"/>
    <property type="match status" value="1"/>
</dbReference>
<accession>A0A8K0K8I8</accession>
<dbReference type="InterPro" id="IPR006573">
    <property type="entry name" value="NHR_dom"/>
</dbReference>
<feature type="region of interest" description="Disordered" evidence="1">
    <location>
        <begin position="534"/>
        <end position="564"/>
    </location>
</feature>
<feature type="domain" description="NHR" evidence="2">
    <location>
        <begin position="361"/>
        <end position="526"/>
    </location>
</feature>
<protein>
    <recommendedName>
        <fullName evidence="2">NHR domain-containing protein</fullName>
    </recommendedName>
</protein>